<evidence type="ECO:0000313" key="1">
    <source>
        <dbReference type="EMBL" id="ONK68541.1"/>
    </source>
</evidence>
<proteinExistence type="predicted"/>
<name>A0A5P1EVL9_ASPOF</name>
<gene>
    <name evidence="1" type="ORF">A4U43_C05F13040</name>
</gene>
<keyword evidence="2" id="KW-1185">Reference proteome</keyword>
<organism evidence="1 2">
    <name type="scientific">Asparagus officinalis</name>
    <name type="common">Garden asparagus</name>
    <dbReference type="NCBI Taxonomy" id="4686"/>
    <lineage>
        <taxon>Eukaryota</taxon>
        <taxon>Viridiplantae</taxon>
        <taxon>Streptophyta</taxon>
        <taxon>Embryophyta</taxon>
        <taxon>Tracheophyta</taxon>
        <taxon>Spermatophyta</taxon>
        <taxon>Magnoliopsida</taxon>
        <taxon>Liliopsida</taxon>
        <taxon>Asparagales</taxon>
        <taxon>Asparagaceae</taxon>
        <taxon>Asparagoideae</taxon>
        <taxon>Asparagus</taxon>
    </lineage>
</organism>
<dbReference type="Gramene" id="ONK68541">
    <property type="protein sequence ID" value="ONK68541"/>
    <property type="gene ID" value="A4U43_C05F13040"/>
</dbReference>
<dbReference type="EMBL" id="CM007385">
    <property type="protein sequence ID" value="ONK68541.1"/>
    <property type="molecule type" value="Genomic_DNA"/>
</dbReference>
<evidence type="ECO:0000313" key="2">
    <source>
        <dbReference type="Proteomes" id="UP000243459"/>
    </source>
</evidence>
<dbReference type="Proteomes" id="UP000243459">
    <property type="component" value="Chromosome 5"/>
</dbReference>
<dbReference type="AlphaFoldDB" id="A0A5P1EVL9"/>
<protein>
    <submittedName>
        <fullName evidence="1">Uncharacterized protein</fullName>
    </submittedName>
</protein>
<sequence>MKEALLEGLVGLELMRCQHSWSWRWQWVSVDPINSYFWINFSLSPLDFKEDSDKISILKYGGVFPQERLFGTNIIGLRPSFVNEDMPVNEVNVIPNTFGNDLVKNDAPYPDGDAIFPS</sequence>
<accession>A0A5P1EVL9</accession>
<reference evidence="2" key="1">
    <citation type="journal article" date="2017" name="Nat. Commun.">
        <title>The asparagus genome sheds light on the origin and evolution of a young Y chromosome.</title>
        <authorList>
            <person name="Harkess A."/>
            <person name="Zhou J."/>
            <person name="Xu C."/>
            <person name="Bowers J.E."/>
            <person name="Van der Hulst R."/>
            <person name="Ayyampalayam S."/>
            <person name="Mercati F."/>
            <person name="Riccardi P."/>
            <person name="McKain M.R."/>
            <person name="Kakrana A."/>
            <person name="Tang H."/>
            <person name="Ray J."/>
            <person name="Groenendijk J."/>
            <person name="Arikit S."/>
            <person name="Mathioni S.M."/>
            <person name="Nakano M."/>
            <person name="Shan H."/>
            <person name="Telgmann-Rauber A."/>
            <person name="Kanno A."/>
            <person name="Yue Z."/>
            <person name="Chen H."/>
            <person name="Li W."/>
            <person name="Chen Y."/>
            <person name="Xu X."/>
            <person name="Zhang Y."/>
            <person name="Luo S."/>
            <person name="Chen H."/>
            <person name="Gao J."/>
            <person name="Mao Z."/>
            <person name="Pires J.C."/>
            <person name="Luo M."/>
            <person name="Kudrna D."/>
            <person name="Wing R.A."/>
            <person name="Meyers B.C."/>
            <person name="Yi K."/>
            <person name="Kong H."/>
            <person name="Lavrijsen P."/>
            <person name="Sunseri F."/>
            <person name="Falavigna A."/>
            <person name="Ye Y."/>
            <person name="Leebens-Mack J.H."/>
            <person name="Chen G."/>
        </authorList>
    </citation>
    <scope>NUCLEOTIDE SEQUENCE [LARGE SCALE GENOMIC DNA]</scope>
    <source>
        <strain evidence="2">cv. DH0086</strain>
    </source>
</reference>